<dbReference type="SMART" id="SM00248">
    <property type="entry name" value="ANK"/>
    <property type="match status" value="10"/>
</dbReference>
<evidence type="ECO:0000313" key="3">
    <source>
        <dbReference type="Proteomes" id="UP000256328"/>
    </source>
</evidence>
<feature type="repeat" description="ANK" evidence="1">
    <location>
        <begin position="474"/>
        <end position="503"/>
    </location>
</feature>
<keyword evidence="1" id="KW-0040">ANK repeat</keyword>
<dbReference type="AlphaFoldDB" id="A0A3D8Q566"/>
<dbReference type="PROSITE" id="PS50297">
    <property type="entry name" value="ANK_REP_REGION"/>
    <property type="match status" value="4"/>
</dbReference>
<evidence type="ECO:0000313" key="2">
    <source>
        <dbReference type="EMBL" id="RDW56953.1"/>
    </source>
</evidence>
<feature type="repeat" description="ANK" evidence="1">
    <location>
        <begin position="328"/>
        <end position="370"/>
    </location>
</feature>
<keyword evidence="3" id="KW-1185">Reference proteome</keyword>
<comment type="caution">
    <text evidence="2">The sequence shown here is derived from an EMBL/GenBank/DDBJ whole genome shotgun (WGS) entry which is preliminary data.</text>
</comment>
<dbReference type="PROSITE" id="PS50088">
    <property type="entry name" value="ANK_REPEAT"/>
    <property type="match status" value="5"/>
</dbReference>
<name>A0A3D8Q566_9HELO</name>
<protein>
    <submittedName>
        <fullName evidence="2">Uncharacterized protein</fullName>
    </submittedName>
</protein>
<proteinExistence type="predicted"/>
<gene>
    <name evidence="2" type="ORF">BP5796_13020</name>
</gene>
<sequence length="601" mass="65199">MAVECDAEKNESVSNNSQLSLVSNTPSLTAANVIVSREGIILNRLAELSKERNVSPMVFDAAARQDYMTCSRLIQEGVDRDIPGPCGRNLVHVAAMNGDRRLLSMLTSSSQRIWSTCDRGKLPLDYAALNNHRDIVEYLVEEPSFSIFADNRKLAILERSTEFAQCRGNIGVANYLSDKLQAIQRTQKERLFKSAVSQNNIKLVKKLLKEGISERSAIQDACESRFIPLVSVLLSSTFDGFSYDITAAIEFAAAAGQQDLLVLLLCAIDDVPERSFEAKRAYLSSLGANQVKICEFLVLCEEVDIHYAFKKAAIRKNLHLLQWMVQKEGKEKFHGAALDHTFQAMVSSRHSLPVVQFLVENGADVNSEDKIWGSALQRAAATNDLELVQYLVSKGANINALGRFGGSSPIMAAVSGGNFSTFHYFLSLQTCLDSQCGSFGNILQTASYLGRTEFVEEILNSGFDINARLKPYGSALIMAIQGGNSHIAELLISRGADVNITIPKYGTALHLAAAGGRGDTVKSLIRAGANVNAKEGDFGTPLQAAAANGYQLVVLFLLDCGAEVNTVGGKYGNALQAAQARSHSLLAKLLLFSGAKVMKEV</sequence>
<dbReference type="Proteomes" id="UP000256328">
    <property type="component" value="Unassembled WGS sequence"/>
</dbReference>
<evidence type="ECO:0000256" key="1">
    <source>
        <dbReference type="PROSITE-ProRule" id="PRU00023"/>
    </source>
</evidence>
<dbReference type="OrthoDB" id="5428966at2759"/>
<feature type="repeat" description="ANK" evidence="1">
    <location>
        <begin position="504"/>
        <end position="536"/>
    </location>
</feature>
<dbReference type="Pfam" id="PF00023">
    <property type="entry name" value="Ank"/>
    <property type="match status" value="1"/>
</dbReference>
<organism evidence="2 3">
    <name type="scientific">Coleophoma crateriformis</name>
    <dbReference type="NCBI Taxonomy" id="565419"/>
    <lineage>
        <taxon>Eukaryota</taxon>
        <taxon>Fungi</taxon>
        <taxon>Dikarya</taxon>
        <taxon>Ascomycota</taxon>
        <taxon>Pezizomycotina</taxon>
        <taxon>Leotiomycetes</taxon>
        <taxon>Helotiales</taxon>
        <taxon>Dermateaceae</taxon>
        <taxon>Coleophoma</taxon>
    </lineage>
</organism>
<dbReference type="InterPro" id="IPR051616">
    <property type="entry name" value="Cul2-RING_E3_ligase_SR"/>
</dbReference>
<reference evidence="2 3" key="1">
    <citation type="journal article" date="2018" name="IMA Fungus">
        <title>IMA Genome-F 9: Draft genome sequence of Annulohypoxylon stygium, Aspergillus mulundensis, Berkeleyomyces basicola (syn. Thielaviopsis basicola), Ceratocystis smalleyi, two Cercospora beticola strains, Coleophoma cylindrospora, Fusarium fracticaudum, Phialophora cf. hyalina, and Morchella septimelata.</title>
        <authorList>
            <person name="Wingfield B.D."/>
            <person name="Bills G.F."/>
            <person name="Dong Y."/>
            <person name="Huang W."/>
            <person name="Nel W.J."/>
            <person name="Swalarsk-Parry B.S."/>
            <person name="Vaghefi N."/>
            <person name="Wilken P.M."/>
            <person name="An Z."/>
            <person name="de Beer Z.W."/>
            <person name="De Vos L."/>
            <person name="Chen L."/>
            <person name="Duong T.A."/>
            <person name="Gao Y."/>
            <person name="Hammerbacher A."/>
            <person name="Kikkert J.R."/>
            <person name="Li Y."/>
            <person name="Li H."/>
            <person name="Li K."/>
            <person name="Li Q."/>
            <person name="Liu X."/>
            <person name="Ma X."/>
            <person name="Naidoo K."/>
            <person name="Pethybridge S.J."/>
            <person name="Sun J."/>
            <person name="Steenkamp E.T."/>
            <person name="van der Nest M.A."/>
            <person name="van Wyk S."/>
            <person name="Wingfield M.J."/>
            <person name="Xiong C."/>
            <person name="Yue Q."/>
            <person name="Zhang X."/>
        </authorList>
    </citation>
    <scope>NUCLEOTIDE SEQUENCE [LARGE SCALE GENOMIC DNA]</scope>
    <source>
        <strain evidence="2 3">BP5796</strain>
    </source>
</reference>
<accession>A0A3D8Q566</accession>
<dbReference type="PANTHER" id="PTHR46224:SF64">
    <property type="entry name" value="IQ MOTIF AND ANKYRIN REPEAT DOMAIN-CONTAINING PROTEIN 1"/>
    <property type="match status" value="1"/>
</dbReference>
<dbReference type="SUPFAM" id="SSF48403">
    <property type="entry name" value="Ankyrin repeat"/>
    <property type="match status" value="2"/>
</dbReference>
<dbReference type="InterPro" id="IPR036770">
    <property type="entry name" value="Ankyrin_rpt-contain_sf"/>
</dbReference>
<feature type="repeat" description="ANK" evidence="1">
    <location>
        <begin position="374"/>
        <end position="403"/>
    </location>
</feature>
<feature type="repeat" description="ANK" evidence="1">
    <location>
        <begin position="537"/>
        <end position="569"/>
    </location>
</feature>
<dbReference type="InterPro" id="IPR002110">
    <property type="entry name" value="Ankyrin_rpt"/>
</dbReference>
<dbReference type="Gene3D" id="1.25.40.20">
    <property type="entry name" value="Ankyrin repeat-containing domain"/>
    <property type="match status" value="2"/>
</dbReference>
<dbReference type="Pfam" id="PF12796">
    <property type="entry name" value="Ank_2"/>
    <property type="match status" value="3"/>
</dbReference>
<dbReference type="EMBL" id="PDLN01000024">
    <property type="protein sequence ID" value="RDW56953.1"/>
    <property type="molecule type" value="Genomic_DNA"/>
</dbReference>
<dbReference type="PRINTS" id="PR01415">
    <property type="entry name" value="ANKYRIN"/>
</dbReference>
<dbReference type="PANTHER" id="PTHR46224">
    <property type="entry name" value="ANKYRIN REPEAT FAMILY PROTEIN"/>
    <property type="match status" value="1"/>
</dbReference>